<dbReference type="STRING" id="1442369.A0A0D2HD29"/>
<evidence type="ECO:0008006" key="4">
    <source>
        <dbReference type="Google" id="ProtNLM"/>
    </source>
</evidence>
<feature type="region of interest" description="Disordered" evidence="1">
    <location>
        <begin position="52"/>
        <end position="493"/>
    </location>
</feature>
<protein>
    <recommendedName>
        <fullName evidence="4">Ser/arg-related nuclear matrix protein</fullName>
    </recommendedName>
</protein>
<sequence>MTQIWPPSPCVEDEEVSLAKEYLVDVPSNQLKSENQPAHARGSVDQYPVIVDSHVPASTSKSNGQTANQQNDLVSDDVSSKECHEPAPPPVVNTEKRFVYIASKASEPEPISRSEKLQRSKSTTQLADLDVPRGRPQVTKIHTDLGGGLEGMVTGHRRSPSPYALKPPTPMDGLSASPHPKDKLLSPMHAHETRRPASVHRKTHHTEHDSSDSDHKSKQRRRPERSRSRPGRQSFSHSDRSETEKTDRSRTSKRGESPDSKFSRRAHRHRSPAPPPGGFVGYSYTGQDHITPPQTPKLTSDSARSSGVDQSTVHDSSGNQQPVKRFTADSPYTSSAEEGYSRRPGSGDERRAQQGGRSPRNSRSHMDKEDRPRLTRTVSQRRERGSKDEPNRPPPSSDERPRREPQTPLSARTTKAVEDYFEKAFIANQNKRSSHGDHPSRPVSPLASPPQSPPRTPRGEGASRDYFEQPSTTSKSSKQRSRPPSFDDGHFKDLKPLTSLLGAATLGASLAAKAIPNLSRPNTSLSTETPSSGSQSRPSSGQRSRKPSPVPEEPRTAPHTRSRTNSFTTRDDGKSTRTSIYSVHEDRAIPKSATYPPPPPPPLEVPRPTVRAASYSYSPEHPRPAAHYRTFSHMSSPSNQSTSGFQQPLQFPAHPAMLSSPMTSEPTGSFSGAISRPATLPPCPRSRPVPGLHDWYTIRDISYLDFCPTCMSFLGATRFRDYFIPSLPKDPRRPIVCAMSLPWLRFAWVQSIKQDRKDLTLVWQLSTPPPQETRPCAGSNPDVRRWYHLTDPRTRRPVEGFDICSACVRNIDLIFPKLQFHLFDRPPNKPSQEKVCNLNVSSRHFLPILNELERLAERRQKEQLRQKDLQDFVDFIRRISRHRECVKDTMLATLSWHYHPDLPELTICEECFEEIVWPLRDRPIARDVSKTLKPVPTLRRSQLLPGISCQLYSDRMRRIFHEAVNKNDFESLKMAARYRYNMEHRLQEMHKLYEQDQKAGIDRRAEMEKNISIWKSIE</sequence>
<dbReference type="Proteomes" id="UP000053617">
    <property type="component" value="Unassembled WGS sequence"/>
</dbReference>
<feature type="compositionally biased region" description="Basic and acidic residues" evidence="1">
    <location>
        <begin position="380"/>
        <end position="405"/>
    </location>
</feature>
<feature type="compositionally biased region" description="Basic residues" evidence="1">
    <location>
        <begin position="217"/>
        <end position="230"/>
    </location>
</feature>
<dbReference type="VEuPathDB" id="FungiDB:Z518_03039"/>
<feature type="compositionally biased region" description="Polar residues" evidence="1">
    <location>
        <begin position="660"/>
        <end position="672"/>
    </location>
</feature>
<evidence type="ECO:0000313" key="3">
    <source>
        <dbReference type="Proteomes" id="UP000053617"/>
    </source>
</evidence>
<organism evidence="2 3">
    <name type="scientific">Rhinocladiella mackenziei CBS 650.93</name>
    <dbReference type="NCBI Taxonomy" id="1442369"/>
    <lineage>
        <taxon>Eukaryota</taxon>
        <taxon>Fungi</taxon>
        <taxon>Dikarya</taxon>
        <taxon>Ascomycota</taxon>
        <taxon>Pezizomycotina</taxon>
        <taxon>Eurotiomycetes</taxon>
        <taxon>Chaetothyriomycetidae</taxon>
        <taxon>Chaetothyriales</taxon>
        <taxon>Herpotrichiellaceae</taxon>
        <taxon>Rhinocladiella</taxon>
    </lineage>
</organism>
<feature type="compositionally biased region" description="Polar residues" evidence="1">
    <location>
        <begin position="56"/>
        <end position="73"/>
    </location>
</feature>
<feature type="compositionally biased region" description="Basic and acidic residues" evidence="1">
    <location>
        <begin position="339"/>
        <end position="352"/>
    </location>
</feature>
<feature type="compositionally biased region" description="Pro residues" evidence="1">
    <location>
        <begin position="447"/>
        <end position="456"/>
    </location>
</feature>
<feature type="region of interest" description="Disordered" evidence="1">
    <location>
        <begin position="515"/>
        <end position="607"/>
    </location>
</feature>
<feature type="compositionally biased region" description="Basic and acidic residues" evidence="1">
    <location>
        <begin position="237"/>
        <end position="262"/>
    </location>
</feature>
<feature type="compositionally biased region" description="Basic and acidic residues" evidence="1">
    <location>
        <begin position="364"/>
        <end position="373"/>
    </location>
</feature>
<dbReference type="AlphaFoldDB" id="A0A0D2HD29"/>
<evidence type="ECO:0000313" key="2">
    <source>
        <dbReference type="EMBL" id="KIX08383.1"/>
    </source>
</evidence>
<feature type="compositionally biased region" description="Low complexity" evidence="1">
    <location>
        <begin position="530"/>
        <end position="542"/>
    </location>
</feature>
<name>A0A0D2HD29_9EURO</name>
<dbReference type="GeneID" id="25291110"/>
<evidence type="ECO:0000256" key="1">
    <source>
        <dbReference type="SAM" id="MobiDB-lite"/>
    </source>
</evidence>
<feature type="compositionally biased region" description="Pro residues" evidence="1">
    <location>
        <begin position="595"/>
        <end position="605"/>
    </location>
</feature>
<keyword evidence="3" id="KW-1185">Reference proteome</keyword>
<accession>A0A0D2HD29</accession>
<feature type="region of interest" description="Disordered" evidence="1">
    <location>
        <begin position="653"/>
        <end position="685"/>
    </location>
</feature>
<gene>
    <name evidence="2" type="ORF">Z518_03039</name>
</gene>
<feature type="compositionally biased region" description="Basic and acidic residues" evidence="1">
    <location>
        <begin position="206"/>
        <end position="216"/>
    </location>
</feature>
<feature type="compositionally biased region" description="Polar residues" evidence="1">
    <location>
        <begin position="519"/>
        <end position="529"/>
    </location>
</feature>
<feature type="compositionally biased region" description="Basic and acidic residues" evidence="1">
    <location>
        <begin position="106"/>
        <end position="118"/>
    </location>
</feature>
<dbReference type="EMBL" id="KN847476">
    <property type="protein sequence ID" value="KIX08383.1"/>
    <property type="molecule type" value="Genomic_DNA"/>
</dbReference>
<dbReference type="HOGENOM" id="CLU_297891_0_0_1"/>
<feature type="compositionally biased region" description="Basic and acidic residues" evidence="1">
    <location>
        <begin position="179"/>
        <end position="195"/>
    </location>
</feature>
<proteinExistence type="predicted"/>
<feature type="compositionally biased region" description="Polar residues" evidence="1">
    <location>
        <begin position="296"/>
        <end position="322"/>
    </location>
</feature>
<reference evidence="2 3" key="1">
    <citation type="submission" date="2015-01" db="EMBL/GenBank/DDBJ databases">
        <title>The Genome Sequence of Rhinocladiella mackenzie CBS 650.93.</title>
        <authorList>
            <consortium name="The Broad Institute Genomics Platform"/>
            <person name="Cuomo C."/>
            <person name="de Hoog S."/>
            <person name="Gorbushina A."/>
            <person name="Stielow B."/>
            <person name="Teixiera M."/>
            <person name="Abouelleil A."/>
            <person name="Chapman S.B."/>
            <person name="Priest M."/>
            <person name="Young S.K."/>
            <person name="Wortman J."/>
            <person name="Nusbaum C."/>
            <person name="Birren B."/>
        </authorList>
    </citation>
    <scope>NUCLEOTIDE SEQUENCE [LARGE SCALE GENOMIC DNA]</scope>
    <source>
        <strain evidence="2 3">CBS 650.93</strain>
    </source>
</reference>
<dbReference type="OrthoDB" id="5324692at2759"/>
<dbReference type="RefSeq" id="XP_013275519.1">
    <property type="nucleotide sequence ID" value="XM_013420065.1"/>
</dbReference>
<feature type="compositionally biased region" description="Basic and acidic residues" evidence="1">
    <location>
        <begin position="457"/>
        <end position="467"/>
    </location>
</feature>